<evidence type="ECO:0000313" key="3">
    <source>
        <dbReference type="Proteomes" id="UP000669133"/>
    </source>
</evidence>
<feature type="compositionally biased region" description="Basic and acidic residues" evidence="1">
    <location>
        <begin position="334"/>
        <end position="351"/>
    </location>
</feature>
<reference evidence="2 3" key="1">
    <citation type="submission" date="2020-12" db="EMBL/GenBank/DDBJ databases">
        <title>Effect of drift, selection, and recombination on the evolution of hybrid genomes in Candida yeast pathogens.</title>
        <authorList>
            <person name="Mixao V."/>
            <person name="Ksiezopolska E."/>
            <person name="Saus E."/>
            <person name="Boekhout T."/>
            <person name="Gacser A."/>
            <person name="Gabaldon T."/>
        </authorList>
    </citation>
    <scope>NUCLEOTIDE SEQUENCE [LARGE SCALE GENOMIC DNA]</scope>
    <source>
        <strain evidence="2 3">BP57</strain>
    </source>
</reference>
<evidence type="ECO:0000256" key="1">
    <source>
        <dbReference type="SAM" id="MobiDB-lite"/>
    </source>
</evidence>
<protein>
    <submittedName>
        <fullName evidence="2">Uncharacterized protein</fullName>
    </submittedName>
</protein>
<name>A0A8H7ZE80_9ASCO</name>
<dbReference type="AlphaFoldDB" id="A0A8H7ZE80"/>
<proteinExistence type="predicted"/>
<accession>A0A8H7ZE80</accession>
<sequence>MTPKAIDNKILQKIEKTYSKLALPQGVEDPCWLAYVRVTTKKFGAILQYYNYSNVNTVTFTKCSRIFNIEEEENKEDYLQAFQRLLLRFFNELNGLNAVDHAKTHLERTVTILDFLDWITGVDYKSCMPQIELMIQKIWKTSLPKSRDEIRNLLFDGKTYSLNECSSFLFSAPTYMKLIYHILEDEKKRRLPKYVHLMYSEYIQYLADCDYKYPSMGDILERIRLPRKYIPELGRVQNDAVETTRAYLRKSLRNKKIEPVAQRKASEKKMKKSFQKLKKRTRKHLKKSKTNFRVKTFQDLSVKTLRALNIEKVKKVQKIPSVLNCSHKVTIKGFKPEDTGRSNERNKRKDTEDETGKDETDKDETDKDETDKDETDKDETEENRDTESTKRPAKRRKVPVAETFSQVIDAG</sequence>
<dbReference type="OrthoDB" id="10492310at2759"/>
<dbReference type="GeneID" id="93650837"/>
<feature type="compositionally biased region" description="Acidic residues" evidence="1">
    <location>
        <begin position="352"/>
        <end position="382"/>
    </location>
</feature>
<comment type="caution">
    <text evidence="2">The sequence shown here is derived from an EMBL/GenBank/DDBJ whole genome shotgun (WGS) entry which is preliminary data.</text>
</comment>
<feature type="region of interest" description="Disordered" evidence="1">
    <location>
        <begin position="333"/>
        <end position="411"/>
    </location>
</feature>
<dbReference type="EMBL" id="JAEOAQ010000002">
    <property type="protein sequence ID" value="KAG5420327.1"/>
    <property type="molecule type" value="Genomic_DNA"/>
</dbReference>
<dbReference type="RefSeq" id="XP_067549443.1">
    <property type="nucleotide sequence ID" value="XM_067691038.1"/>
</dbReference>
<keyword evidence="3" id="KW-1185">Reference proteome</keyword>
<evidence type="ECO:0000313" key="2">
    <source>
        <dbReference type="EMBL" id="KAG5420327.1"/>
    </source>
</evidence>
<organism evidence="2 3">
    <name type="scientific">Candida metapsilosis</name>
    <dbReference type="NCBI Taxonomy" id="273372"/>
    <lineage>
        <taxon>Eukaryota</taxon>
        <taxon>Fungi</taxon>
        <taxon>Dikarya</taxon>
        <taxon>Ascomycota</taxon>
        <taxon>Saccharomycotina</taxon>
        <taxon>Pichiomycetes</taxon>
        <taxon>Debaryomycetaceae</taxon>
        <taxon>Candida/Lodderomyces clade</taxon>
        <taxon>Candida</taxon>
    </lineage>
</organism>
<dbReference type="Proteomes" id="UP000669133">
    <property type="component" value="Unassembled WGS sequence"/>
</dbReference>
<gene>
    <name evidence="2" type="ORF">I9W82_002208</name>
</gene>